<accession>A0A6P5YMV8</accession>
<dbReference type="KEGG" id="dzi:111293377"/>
<keyword evidence="1" id="KW-1185">Reference proteome</keyword>
<reference evidence="2" key="1">
    <citation type="submission" date="2025-08" db="UniProtKB">
        <authorList>
            <consortium name="RefSeq"/>
        </authorList>
    </citation>
    <scope>IDENTIFICATION</scope>
    <source>
        <tissue evidence="2">Fruit stalk</tissue>
    </source>
</reference>
<protein>
    <submittedName>
        <fullName evidence="2">Transmembrane emp24 domain-containing protein p24delta9-like</fullName>
    </submittedName>
</protein>
<evidence type="ECO:0000313" key="2">
    <source>
        <dbReference type="RefSeq" id="XP_022741859.1"/>
    </source>
</evidence>
<proteinExistence type="predicted"/>
<dbReference type="OrthoDB" id="1710930at2759"/>
<dbReference type="RefSeq" id="XP_022741859.1">
    <property type="nucleotide sequence ID" value="XM_022886124.1"/>
</dbReference>
<gene>
    <name evidence="2" type="primary">LOC111293377</name>
</gene>
<name>A0A6P5YMV8_DURZI</name>
<dbReference type="Proteomes" id="UP000515121">
    <property type="component" value="Unplaced"/>
</dbReference>
<sequence>MSGLNLGLVRVILGLMLETDIEESMRFELDSGCTECISEDIKTNAMTVGKYTIVNPNVGYPLPDSHKLTARGIDFGDNKLNYLFLGNEHKPPVSITIDFDWKTGVAAKDLPKVAKKGQVEASGFTTSLFILFVSWLLL</sequence>
<organism evidence="1 2">
    <name type="scientific">Durio zibethinus</name>
    <name type="common">Durian</name>
    <dbReference type="NCBI Taxonomy" id="66656"/>
    <lineage>
        <taxon>Eukaryota</taxon>
        <taxon>Viridiplantae</taxon>
        <taxon>Streptophyta</taxon>
        <taxon>Embryophyta</taxon>
        <taxon>Tracheophyta</taxon>
        <taxon>Spermatophyta</taxon>
        <taxon>Magnoliopsida</taxon>
        <taxon>eudicotyledons</taxon>
        <taxon>Gunneridae</taxon>
        <taxon>Pentapetalae</taxon>
        <taxon>rosids</taxon>
        <taxon>malvids</taxon>
        <taxon>Malvales</taxon>
        <taxon>Malvaceae</taxon>
        <taxon>Helicteroideae</taxon>
        <taxon>Durio</taxon>
    </lineage>
</organism>
<dbReference type="GeneID" id="111293377"/>
<evidence type="ECO:0000313" key="1">
    <source>
        <dbReference type="Proteomes" id="UP000515121"/>
    </source>
</evidence>
<dbReference type="AlphaFoldDB" id="A0A6P5YMV8"/>